<feature type="coiled-coil region" evidence="3">
    <location>
        <begin position="652"/>
        <end position="686"/>
    </location>
</feature>
<feature type="compositionally biased region" description="Basic and acidic residues" evidence="4">
    <location>
        <begin position="845"/>
        <end position="879"/>
    </location>
</feature>
<protein>
    <recommendedName>
        <fullName evidence="7">WEB family protein</fullName>
    </recommendedName>
</protein>
<keyword evidence="6" id="KW-1185">Reference proteome</keyword>
<feature type="coiled-coil region" evidence="3">
    <location>
        <begin position="373"/>
        <end position="566"/>
    </location>
</feature>
<organism evidence="5 6">
    <name type="scientific">Nepenthes gracilis</name>
    <name type="common">Slender pitcher plant</name>
    <dbReference type="NCBI Taxonomy" id="150966"/>
    <lineage>
        <taxon>Eukaryota</taxon>
        <taxon>Viridiplantae</taxon>
        <taxon>Streptophyta</taxon>
        <taxon>Embryophyta</taxon>
        <taxon>Tracheophyta</taxon>
        <taxon>Spermatophyta</taxon>
        <taxon>Magnoliopsida</taxon>
        <taxon>eudicotyledons</taxon>
        <taxon>Gunneridae</taxon>
        <taxon>Pentapetalae</taxon>
        <taxon>Caryophyllales</taxon>
        <taxon>Nepenthaceae</taxon>
        <taxon>Nepenthes</taxon>
    </lineage>
</organism>
<reference evidence="5" key="1">
    <citation type="submission" date="2023-05" db="EMBL/GenBank/DDBJ databases">
        <title>Nepenthes gracilis genome sequencing.</title>
        <authorList>
            <person name="Fukushima K."/>
        </authorList>
    </citation>
    <scope>NUCLEOTIDE SEQUENCE</scope>
    <source>
        <strain evidence="5">SING2019-196</strain>
    </source>
</reference>
<dbReference type="PANTHER" id="PTHR23160">
    <property type="entry name" value="SYNAPTONEMAL COMPLEX PROTEIN-RELATED"/>
    <property type="match status" value="1"/>
</dbReference>
<gene>
    <name evidence="5" type="ORF">Nepgr_010967</name>
</gene>
<evidence type="ECO:0008006" key="7">
    <source>
        <dbReference type="Google" id="ProtNLM"/>
    </source>
</evidence>
<dbReference type="InterPro" id="IPR008545">
    <property type="entry name" value="Web"/>
</dbReference>
<comment type="caution">
    <text evidence="5">The sequence shown here is derived from an EMBL/GenBank/DDBJ whole genome shotgun (WGS) entry which is preliminary data.</text>
</comment>
<proteinExistence type="inferred from homology"/>
<feature type="compositionally biased region" description="Polar residues" evidence="4">
    <location>
        <begin position="1"/>
        <end position="15"/>
    </location>
</feature>
<evidence type="ECO:0000256" key="2">
    <source>
        <dbReference type="ARBA" id="ARBA00023054"/>
    </source>
</evidence>
<dbReference type="AlphaFoldDB" id="A0AAD3SDJ4"/>
<feature type="region of interest" description="Disordered" evidence="4">
    <location>
        <begin position="830"/>
        <end position="922"/>
    </location>
</feature>
<evidence type="ECO:0000256" key="4">
    <source>
        <dbReference type="SAM" id="MobiDB-lite"/>
    </source>
</evidence>
<feature type="region of interest" description="Disordered" evidence="4">
    <location>
        <begin position="1"/>
        <end position="96"/>
    </location>
</feature>
<dbReference type="Pfam" id="PF05701">
    <property type="entry name" value="WEMBL"/>
    <property type="match status" value="1"/>
</dbReference>
<dbReference type="PANTHER" id="PTHR23160:SF20">
    <property type="entry name" value="OS02G0439200 PROTEIN"/>
    <property type="match status" value="1"/>
</dbReference>
<feature type="coiled-coil region" evidence="3">
    <location>
        <begin position="258"/>
        <end position="330"/>
    </location>
</feature>
<evidence type="ECO:0000256" key="3">
    <source>
        <dbReference type="SAM" id="Coils"/>
    </source>
</evidence>
<evidence type="ECO:0000313" key="6">
    <source>
        <dbReference type="Proteomes" id="UP001279734"/>
    </source>
</evidence>
<dbReference type="Proteomes" id="UP001279734">
    <property type="component" value="Unassembled WGS sequence"/>
</dbReference>
<dbReference type="GO" id="GO:0007131">
    <property type="term" value="P:reciprocal meiotic recombination"/>
    <property type="evidence" value="ECO:0007669"/>
    <property type="project" value="TreeGrafter"/>
</dbReference>
<sequence>MSLKSKSSLSDTASNKAPPATPKIAKTSKGMTKSDADSPSVQIPRLSIDRSPRSVTSKPMVDRRSNKVSAPPEKPQSRILKPSELQAQLTAAHEDSNKAKERLILIEKEKAQAIEELKEVKKLVDEANEKLQEAFVAQKRAEESSEIEKFRAIEIEQAGIEAAQKKEEEWKKELEAVRNQHALDVAALLSSAQELQRVKRELAMTTDAKNRALSHADDVTKVAEINAEKVEFLSSELVRLKGLLDSKHETEASGSKIVADMKSEINHLNFELEKAKALEEKLAQKEEFNEQLNVELEASRMAESYARNILEEWKIRVEELELQTEQANRLERSASESLGSVMKQLECNSDLLHKTEYEIASLKEKVVLLEISVGRQKGDLEESERRLEKANEEAAKSAKIIETLKSELETVEEERAQALENEKLAASSVQSLLEDKNKLINEQETLREEEEKSKRAMESLASALHEVSAEAREAKEKLLSSQAEHISFEGQIEDLKLVLKAMSEKYETMLDEAKHEINHLTASMDQSKVEFENQIEDLRLVLKATNEKYECMLDDAKHEIDHLTSMLEKSKVMYENSKADWEQKELQLMSCVKTSEEEKLVLKTATEKYKSMLDDAKYEASHLTNMMEKSKMKYESSMVEWEQKELQLVNCVKRSEEEKSSMEKEIMRLMNLLGEIEEKAHAAEEEGSQLRSSLIEARSEVVCLKESLGDAQAESMKLKGNLLDIEKELQNVLQENQLLRAAEDANIQKVELLSKLFKDAKAKIQIEENGELSEGEKDYDLLPIVVDFSEQNGHRSEDKLKMDHLPDQKNDISVPLELKTDLNDGAVQIGTAETEDVNGKPNVTESKEIAEGDRVGSESKMWESCKIEEGDFTLDREAEQESFDDELDSKAETGESFDPVNGTENNSRTSPSKQQQLKKKKPLYRKFGSLLKKGIGTQK</sequence>
<comment type="similarity">
    <text evidence="1">Belongs to the WEB family.</text>
</comment>
<name>A0AAD3SDJ4_NEPGR</name>
<evidence type="ECO:0000313" key="5">
    <source>
        <dbReference type="EMBL" id="GMH09127.1"/>
    </source>
</evidence>
<feature type="coiled-coil region" evidence="3">
    <location>
        <begin position="715"/>
        <end position="745"/>
    </location>
</feature>
<feature type="coiled-coil region" evidence="3">
    <location>
        <begin position="96"/>
        <end position="180"/>
    </location>
</feature>
<keyword evidence="2 3" id="KW-0175">Coiled coil</keyword>
<evidence type="ECO:0000256" key="1">
    <source>
        <dbReference type="ARBA" id="ARBA00005485"/>
    </source>
</evidence>
<dbReference type="EMBL" id="BSYO01000008">
    <property type="protein sequence ID" value="GMH09127.1"/>
    <property type="molecule type" value="Genomic_DNA"/>
</dbReference>
<accession>A0AAD3SDJ4</accession>